<evidence type="ECO:0000256" key="6">
    <source>
        <dbReference type="ARBA" id="ARBA00022989"/>
    </source>
</evidence>
<dbReference type="PANTHER" id="PTHR11562:SF17">
    <property type="entry name" value="RE54080P-RELATED"/>
    <property type="match status" value="1"/>
</dbReference>
<protein>
    <submittedName>
        <fullName evidence="12">Cobalt-zinc-cadmium efflux system protein</fullName>
    </submittedName>
</protein>
<dbReference type="InterPro" id="IPR036837">
    <property type="entry name" value="Cation_efflux_CTD_sf"/>
</dbReference>
<dbReference type="GO" id="GO:0005886">
    <property type="term" value="C:plasma membrane"/>
    <property type="evidence" value="ECO:0007669"/>
    <property type="project" value="TreeGrafter"/>
</dbReference>
<evidence type="ECO:0000259" key="11">
    <source>
        <dbReference type="Pfam" id="PF16916"/>
    </source>
</evidence>
<dbReference type="STRING" id="1640674.SAMN05216323_10165"/>
<dbReference type="AlphaFoldDB" id="A0A1G6IHC5"/>
<feature type="domain" description="Cation efflux protein cytoplasmic" evidence="11">
    <location>
        <begin position="208"/>
        <end position="283"/>
    </location>
</feature>
<evidence type="ECO:0000256" key="4">
    <source>
        <dbReference type="ARBA" id="ARBA00022692"/>
    </source>
</evidence>
<keyword evidence="7" id="KW-0406">Ion transport</keyword>
<dbReference type="InterPro" id="IPR002524">
    <property type="entry name" value="Cation_efflux"/>
</dbReference>
<dbReference type="SUPFAM" id="SSF161111">
    <property type="entry name" value="Cation efflux protein transmembrane domain-like"/>
    <property type="match status" value="1"/>
</dbReference>
<proteinExistence type="inferred from homology"/>
<dbReference type="InterPro" id="IPR050681">
    <property type="entry name" value="CDF/SLC30A"/>
</dbReference>
<dbReference type="PANTHER" id="PTHR11562">
    <property type="entry name" value="CATION EFFLUX PROTEIN/ ZINC TRANSPORTER"/>
    <property type="match status" value="1"/>
</dbReference>
<keyword evidence="3" id="KW-0813">Transport</keyword>
<keyword evidence="5" id="KW-0864">Zinc transport</keyword>
<evidence type="ECO:0000259" key="10">
    <source>
        <dbReference type="Pfam" id="PF01545"/>
    </source>
</evidence>
<reference evidence="12 13" key="1">
    <citation type="submission" date="2016-09" db="EMBL/GenBank/DDBJ databases">
        <authorList>
            <person name="Capua I."/>
            <person name="De Benedictis P."/>
            <person name="Joannis T."/>
            <person name="Lombin L.H."/>
            <person name="Cattoli G."/>
        </authorList>
    </citation>
    <scope>NUCLEOTIDE SEQUENCE [LARGE SCALE GENOMIC DNA]</scope>
    <source>
        <strain evidence="12 13">A7P-90m</strain>
    </source>
</reference>
<dbReference type="InterPro" id="IPR058533">
    <property type="entry name" value="Cation_efflux_TM"/>
</dbReference>
<feature type="transmembrane region" description="Helical" evidence="9">
    <location>
        <begin position="117"/>
        <end position="134"/>
    </location>
</feature>
<evidence type="ECO:0000256" key="2">
    <source>
        <dbReference type="ARBA" id="ARBA00008873"/>
    </source>
</evidence>
<feature type="domain" description="Cation efflux protein transmembrane" evidence="10">
    <location>
        <begin position="15"/>
        <end position="203"/>
    </location>
</feature>
<evidence type="ECO:0000313" key="13">
    <source>
        <dbReference type="Proteomes" id="UP000199452"/>
    </source>
</evidence>
<dbReference type="Pfam" id="PF01545">
    <property type="entry name" value="Cation_efflux"/>
    <property type="match status" value="1"/>
</dbReference>
<dbReference type="InterPro" id="IPR027469">
    <property type="entry name" value="Cation_efflux_TMD_sf"/>
</dbReference>
<comment type="similarity">
    <text evidence="2">Belongs to the cation diffusion facilitator (CDF) transporter (TC 2.A.4) family. SLC30A subfamily.</text>
</comment>
<comment type="subcellular location">
    <subcellularLocation>
        <location evidence="1">Membrane</location>
        <topology evidence="1">Multi-pass membrane protein</topology>
    </subcellularLocation>
</comment>
<dbReference type="Pfam" id="PF16916">
    <property type="entry name" value="ZT_dimer"/>
    <property type="match status" value="1"/>
</dbReference>
<dbReference type="InterPro" id="IPR027470">
    <property type="entry name" value="Cation_efflux_CTD"/>
</dbReference>
<evidence type="ECO:0000313" key="12">
    <source>
        <dbReference type="EMBL" id="SDC05874.1"/>
    </source>
</evidence>
<evidence type="ECO:0000256" key="5">
    <source>
        <dbReference type="ARBA" id="ARBA00022906"/>
    </source>
</evidence>
<feature type="transmembrane region" description="Helical" evidence="9">
    <location>
        <begin position="17"/>
        <end position="35"/>
    </location>
</feature>
<dbReference type="Gene3D" id="3.30.70.1350">
    <property type="entry name" value="Cation efflux protein, cytoplasmic domain"/>
    <property type="match status" value="1"/>
</dbReference>
<keyword evidence="4 9" id="KW-0812">Transmembrane</keyword>
<accession>A0A1G6IHC5</accession>
<dbReference type="Proteomes" id="UP000199452">
    <property type="component" value="Unassembled WGS sequence"/>
</dbReference>
<name>A0A1G6IHC5_9BACT</name>
<dbReference type="Gene3D" id="1.20.1510.10">
    <property type="entry name" value="Cation efflux protein transmembrane domain"/>
    <property type="match status" value="1"/>
</dbReference>
<sequence length="294" mass="32764">MEKHHHDHNHATGNIKVAFWLNLFFTIVEIVGGFYTNSVAIISDALHDLGDTIALGLAWYFQKLSQRGRDRKFSYGYGRFSILAAMINSVLLLAGSAYVISVAIPRLFAPEETNATGMIWLAIVGLLVNGVAAYKLSYGKSLNERAARLHLLEDVLGWAAVLVGAILIKFTGWTVLDPILSIAITLWVLSNVYKNLRTGLKIFLQGVPDNDAIAEIKALIMSNLHVQDIHDVHLWSMDGDYKILTLHVVVSTSLNLEEHITLKKNLKELLIANGYNHVTLEIETQEEECCQEKC</sequence>
<keyword evidence="8 9" id="KW-0472">Membrane</keyword>
<evidence type="ECO:0000256" key="8">
    <source>
        <dbReference type="ARBA" id="ARBA00023136"/>
    </source>
</evidence>
<evidence type="ECO:0000256" key="3">
    <source>
        <dbReference type="ARBA" id="ARBA00022448"/>
    </source>
</evidence>
<keyword evidence="6 9" id="KW-1133">Transmembrane helix</keyword>
<evidence type="ECO:0000256" key="7">
    <source>
        <dbReference type="ARBA" id="ARBA00023065"/>
    </source>
</evidence>
<gene>
    <name evidence="12" type="ORF">SAMN05216323_10165</name>
</gene>
<dbReference type="EMBL" id="FMYP01000016">
    <property type="protein sequence ID" value="SDC05874.1"/>
    <property type="molecule type" value="Genomic_DNA"/>
</dbReference>
<organism evidence="12 13">
    <name type="scientific">Williamwhitmania taraxaci</name>
    <dbReference type="NCBI Taxonomy" id="1640674"/>
    <lineage>
        <taxon>Bacteria</taxon>
        <taxon>Pseudomonadati</taxon>
        <taxon>Bacteroidota</taxon>
        <taxon>Bacteroidia</taxon>
        <taxon>Bacteroidales</taxon>
        <taxon>Williamwhitmaniaceae</taxon>
        <taxon>Williamwhitmania</taxon>
    </lineage>
</organism>
<feature type="transmembrane region" description="Helical" evidence="9">
    <location>
        <begin position="82"/>
        <end position="105"/>
    </location>
</feature>
<evidence type="ECO:0000256" key="1">
    <source>
        <dbReference type="ARBA" id="ARBA00004141"/>
    </source>
</evidence>
<dbReference type="SUPFAM" id="SSF160240">
    <property type="entry name" value="Cation efflux protein cytoplasmic domain-like"/>
    <property type="match status" value="1"/>
</dbReference>
<keyword evidence="13" id="KW-1185">Reference proteome</keyword>
<feature type="transmembrane region" description="Helical" evidence="9">
    <location>
        <begin position="155"/>
        <end position="173"/>
    </location>
</feature>
<dbReference type="RefSeq" id="WP_092436923.1">
    <property type="nucleotide sequence ID" value="NZ_FMYP01000016.1"/>
</dbReference>
<keyword evidence="5" id="KW-0862">Zinc</keyword>
<evidence type="ECO:0000256" key="9">
    <source>
        <dbReference type="SAM" id="Phobius"/>
    </source>
</evidence>
<dbReference type="NCBIfam" id="TIGR01297">
    <property type="entry name" value="CDF"/>
    <property type="match status" value="1"/>
</dbReference>
<dbReference type="OrthoDB" id="9809646at2"/>
<dbReference type="GO" id="GO:0005385">
    <property type="term" value="F:zinc ion transmembrane transporter activity"/>
    <property type="evidence" value="ECO:0007669"/>
    <property type="project" value="TreeGrafter"/>
</dbReference>